<protein>
    <submittedName>
        <fullName evidence="2">Uncharacterized protein</fullName>
    </submittedName>
</protein>
<keyword evidence="1" id="KW-0812">Transmembrane</keyword>
<proteinExistence type="predicted"/>
<feature type="transmembrane region" description="Helical" evidence="1">
    <location>
        <begin position="55"/>
        <end position="74"/>
    </location>
</feature>
<organism evidence="2 3">
    <name type="scientific">Aspergillus wentii DTO 134E9</name>
    <dbReference type="NCBI Taxonomy" id="1073089"/>
    <lineage>
        <taxon>Eukaryota</taxon>
        <taxon>Fungi</taxon>
        <taxon>Dikarya</taxon>
        <taxon>Ascomycota</taxon>
        <taxon>Pezizomycotina</taxon>
        <taxon>Eurotiomycetes</taxon>
        <taxon>Eurotiomycetidae</taxon>
        <taxon>Eurotiales</taxon>
        <taxon>Aspergillaceae</taxon>
        <taxon>Aspergillus</taxon>
        <taxon>Aspergillus subgen. Cremei</taxon>
    </lineage>
</organism>
<dbReference type="EMBL" id="KV878212">
    <property type="protein sequence ID" value="OJJ34972.1"/>
    <property type="molecule type" value="Genomic_DNA"/>
</dbReference>
<dbReference type="GeneID" id="63752998"/>
<dbReference type="VEuPathDB" id="FungiDB:ASPWEDRAFT_487101"/>
<sequence>MYLVLPGITTSSVAHGCMYEYLHNTSLAAVARLHLQLSKTTFDSSQLSCCRSSSIGASPALALSLLPLLLFFFLPSSLSPNRPALFGRPWAQRVGRQRLHNLKTHGCLAPLLHGLLPSPTVSLSLISILHPAHHCFLTRDCHPSPLCVSNIRFATFSIVTATWSSASSRGLGASFSFLFFFFSFSLTLFRSPSKFNRDFPTPATTPTFTLPTTDSFNPSDLNTFHRN</sequence>
<feature type="transmembrane region" description="Helical" evidence="1">
    <location>
        <begin position="171"/>
        <end position="189"/>
    </location>
</feature>
<name>A0A1L9RJ59_ASPWE</name>
<dbReference type="Proteomes" id="UP000184383">
    <property type="component" value="Unassembled WGS sequence"/>
</dbReference>
<keyword evidence="1" id="KW-1133">Transmembrane helix</keyword>
<dbReference type="AlphaFoldDB" id="A0A1L9RJ59"/>
<keyword evidence="3" id="KW-1185">Reference proteome</keyword>
<reference evidence="3" key="1">
    <citation type="journal article" date="2017" name="Genome Biol.">
        <title>Comparative genomics reveals high biological diversity and specific adaptations in the industrially and medically important fungal genus Aspergillus.</title>
        <authorList>
            <person name="de Vries R.P."/>
            <person name="Riley R."/>
            <person name="Wiebenga A."/>
            <person name="Aguilar-Osorio G."/>
            <person name="Amillis S."/>
            <person name="Uchima C.A."/>
            <person name="Anderluh G."/>
            <person name="Asadollahi M."/>
            <person name="Askin M."/>
            <person name="Barry K."/>
            <person name="Battaglia E."/>
            <person name="Bayram O."/>
            <person name="Benocci T."/>
            <person name="Braus-Stromeyer S.A."/>
            <person name="Caldana C."/>
            <person name="Canovas D."/>
            <person name="Cerqueira G.C."/>
            <person name="Chen F."/>
            <person name="Chen W."/>
            <person name="Choi C."/>
            <person name="Clum A."/>
            <person name="Dos Santos R.A."/>
            <person name="Damasio A.R."/>
            <person name="Diallinas G."/>
            <person name="Emri T."/>
            <person name="Fekete E."/>
            <person name="Flipphi M."/>
            <person name="Freyberg S."/>
            <person name="Gallo A."/>
            <person name="Gournas C."/>
            <person name="Habgood R."/>
            <person name="Hainaut M."/>
            <person name="Harispe M.L."/>
            <person name="Henrissat B."/>
            <person name="Hilden K.S."/>
            <person name="Hope R."/>
            <person name="Hossain A."/>
            <person name="Karabika E."/>
            <person name="Karaffa L."/>
            <person name="Karanyi Z."/>
            <person name="Krasevec N."/>
            <person name="Kuo A."/>
            <person name="Kusch H."/>
            <person name="LaButti K."/>
            <person name="Lagendijk E.L."/>
            <person name="Lapidus A."/>
            <person name="Levasseur A."/>
            <person name="Lindquist E."/>
            <person name="Lipzen A."/>
            <person name="Logrieco A.F."/>
            <person name="MacCabe A."/>
            <person name="Maekelae M.R."/>
            <person name="Malavazi I."/>
            <person name="Melin P."/>
            <person name="Meyer V."/>
            <person name="Mielnichuk N."/>
            <person name="Miskei M."/>
            <person name="Molnar A.P."/>
            <person name="Mule G."/>
            <person name="Ngan C.Y."/>
            <person name="Orejas M."/>
            <person name="Orosz E."/>
            <person name="Ouedraogo J.P."/>
            <person name="Overkamp K.M."/>
            <person name="Park H.-S."/>
            <person name="Perrone G."/>
            <person name="Piumi F."/>
            <person name="Punt P.J."/>
            <person name="Ram A.F."/>
            <person name="Ramon A."/>
            <person name="Rauscher S."/>
            <person name="Record E."/>
            <person name="Riano-Pachon D.M."/>
            <person name="Robert V."/>
            <person name="Roehrig J."/>
            <person name="Ruller R."/>
            <person name="Salamov A."/>
            <person name="Salih N.S."/>
            <person name="Samson R.A."/>
            <person name="Sandor E."/>
            <person name="Sanguinetti M."/>
            <person name="Schuetze T."/>
            <person name="Sepcic K."/>
            <person name="Shelest E."/>
            <person name="Sherlock G."/>
            <person name="Sophianopoulou V."/>
            <person name="Squina F.M."/>
            <person name="Sun H."/>
            <person name="Susca A."/>
            <person name="Todd R.B."/>
            <person name="Tsang A."/>
            <person name="Unkles S.E."/>
            <person name="van de Wiele N."/>
            <person name="van Rossen-Uffink D."/>
            <person name="Oliveira J.V."/>
            <person name="Vesth T.C."/>
            <person name="Visser J."/>
            <person name="Yu J.-H."/>
            <person name="Zhou M."/>
            <person name="Andersen M.R."/>
            <person name="Archer D.B."/>
            <person name="Baker S.E."/>
            <person name="Benoit I."/>
            <person name="Brakhage A.A."/>
            <person name="Braus G.H."/>
            <person name="Fischer R."/>
            <person name="Frisvad J.C."/>
            <person name="Goldman G.H."/>
            <person name="Houbraken J."/>
            <person name="Oakley B."/>
            <person name="Pocsi I."/>
            <person name="Scazzocchio C."/>
            <person name="Seiboth B."/>
            <person name="vanKuyk P.A."/>
            <person name="Wortman J."/>
            <person name="Dyer P.S."/>
            <person name="Grigoriev I.V."/>
        </authorList>
    </citation>
    <scope>NUCLEOTIDE SEQUENCE [LARGE SCALE GENOMIC DNA]</scope>
    <source>
        <strain evidence="3">DTO 134E9</strain>
    </source>
</reference>
<accession>A0A1L9RJ59</accession>
<dbReference type="RefSeq" id="XP_040688648.1">
    <property type="nucleotide sequence ID" value="XM_040837150.1"/>
</dbReference>
<keyword evidence="1" id="KW-0472">Membrane</keyword>
<evidence type="ECO:0000313" key="2">
    <source>
        <dbReference type="EMBL" id="OJJ34972.1"/>
    </source>
</evidence>
<evidence type="ECO:0000313" key="3">
    <source>
        <dbReference type="Proteomes" id="UP000184383"/>
    </source>
</evidence>
<evidence type="ECO:0000256" key="1">
    <source>
        <dbReference type="SAM" id="Phobius"/>
    </source>
</evidence>
<gene>
    <name evidence="2" type="ORF">ASPWEDRAFT_487101</name>
</gene>